<name>E9GN93_DAPPU</name>
<dbReference type="HOGENOM" id="CLU_2560597_0_0_1"/>
<evidence type="ECO:0000313" key="3">
    <source>
        <dbReference type="Proteomes" id="UP000000305"/>
    </source>
</evidence>
<dbReference type="AlphaFoldDB" id="E9GN93"/>
<reference evidence="2 3" key="1">
    <citation type="journal article" date="2011" name="Science">
        <title>The ecoresponsive genome of Daphnia pulex.</title>
        <authorList>
            <person name="Colbourne J.K."/>
            <person name="Pfrender M.E."/>
            <person name="Gilbert D."/>
            <person name="Thomas W.K."/>
            <person name="Tucker A."/>
            <person name="Oakley T.H."/>
            <person name="Tokishita S."/>
            <person name="Aerts A."/>
            <person name="Arnold G.J."/>
            <person name="Basu M.K."/>
            <person name="Bauer D.J."/>
            <person name="Caceres C.E."/>
            <person name="Carmel L."/>
            <person name="Casola C."/>
            <person name="Choi J.H."/>
            <person name="Detter J.C."/>
            <person name="Dong Q."/>
            <person name="Dusheyko S."/>
            <person name="Eads B.D."/>
            <person name="Frohlich T."/>
            <person name="Geiler-Samerotte K.A."/>
            <person name="Gerlach D."/>
            <person name="Hatcher P."/>
            <person name="Jogdeo S."/>
            <person name="Krijgsveld J."/>
            <person name="Kriventseva E.V."/>
            <person name="Kultz D."/>
            <person name="Laforsch C."/>
            <person name="Lindquist E."/>
            <person name="Lopez J."/>
            <person name="Manak J.R."/>
            <person name="Muller J."/>
            <person name="Pangilinan J."/>
            <person name="Patwardhan R.P."/>
            <person name="Pitluck S."/>
            <person name="Pritham E.J."/>
            <person name="Rechtsteiner A."/>
            <person name="Rho M."/>
            <person name="Rogozin I.B."/>
            <person name="Sakarya O."/>
            <person name="Salamov A."/>
            <person name="Schaack S."/>
            <person name="Shapiro H."/>
            <person name="Shiga Y."/>
            <person name="Skalitzky C."/>
            <person name="Smith Z."/>
            <person name="Souvorov A."/>
            <person name="Sung W."/>
            <person name="Tang Z."/>
            <person name="Tsuchiya D."/>
            <person name="Tu H."/>
            <person name="Vos H."/>
            <person name="Wang M."/>
            <person name="Wolf Y.I."/>
            <person name="Yamagata H."/>
            <person name="Yamada T."/>
            <person name="Ye Y."/>
            <person name="Shaw J.R."/>
            <person name="Andrews J."/>
            <person name="Crease T.J."/>
            <person name="Tang H."/>
            <person name="Lucas S.M."/>
            <person name="Robertson H.M."/>
            <person name="Bork P."/>
            <person name="Koonin E.V."/>
            <person name="Zdobnov E.M."/>
            <person name="Grigoriev I.V."/>
            <person name="Lynch M."/>
            <person name="Boore J.L."/>
        </authorList>
    </citation>
    <scope>NUCLEOTIDE SEQUENCE [LARGE SCALE GENOMIC DNA]</scope>
</reference>
<dbReference type="Proteomes" id="UP000000305">
    <property type="component" value="Unassembled WGS sequence"/>
</dbReference>
<proteinExistence type="predicted"/>
<evidence type="ECO:0000256" key="1">
    <source>
        <dbReference type="SAM" id="MobiDB-lite"/>
    </source>
</evidence>
<dbReference type="EMBL" id="GL732554">
    <property type="protein sequence ID" value="EFX78996.1"/>
    <property type="molecule type" value="Genomic_DNA"/>
</dbReference>
<sequence length="82" mass="9325">MTEQENLKPKNQNVGLLQKPWPAERSAGHHTWASTVLTCQQLSQHHRFKGEEEEEEEEGGGPPVASALLKVETGRVWVFTYR</sequence>
<accession>E9GN93</accession>
<feature type="region of interest" description="Disordered" evidence="1">
    <location>
        <begin position="43"/>
        <end position="67"/>
    </location>
</feature>
<organism evidence="2 3">
    <name type="scientific">Daphnia pulex</name>
    <name type="common">Water flea</name>
    <dbReference type="NCBI Taxonomy" id="6669"/>
    <lineage>
        <taxon>Eukaryota</taxon>
        <taxon>Metazoa</taxon>
        <taxon>Ecdysozoa</taxon>
        <taxon>Arthropoda</taxon>
        <taxon>Crustacea</taxon>
        <taxon>Branchiopoda</taxon>
        <taxon>Diplostraca</taxon>
        <taxon>Cladocera</taxon>
        <taxon>Anomopoda</taxon>
        <taxon>Daphniidae</taxon>
        <taxon>Daphnia</taxon>
    </lineage>
</organism>
<keyword evidence="3" id="KW-1185">Reference proteome</keyword>
<gene>
    <name evidence="2" type="ORF">DAPPUDRAFT_245392</name>
</gene>
<dbReference type="KEGG" id="dpx:DAPPUDRAFT_245392"/>
<dbReference type="InParanoid" id="E9GN93"/>
<protein>
    <submittedName>
        <fullName evidence="2">Uncharacterized protein</fullName>
    </submittedName>
</protein>
<evidence type="ECO:0000313" key="2">
    <source>
        <dbReference type="EMBL" id="EFX78996.1"/>
    </source>
</evidence>